<dbReference type="EMBL" id="BRZA01000002">
    <property type="protein sequence ID" value="GLC88386.1"/>
    <property type="molecule type" value="Genomic_DNA"/>
</dbReference>
<dbReference type="InterPro" id="IPR036259">
    <property type="entry name" value="MFS_trans_sf"/>
</dbReference>
<feature type="transmembrane region" description="Helical" evidence="7">
    <location>
        <begin position="344"/>
        <end position="366"/>
    </location>
</feature>
<dbReference type="PANTHER" id="PTHR11662">
    <property type="entry name" value="SOLUTE CARRIER FAMILY 17"/>
    <property type="match status" value="1"/>
</dbReference>
<keyword evidence="2" id="KW-0813">Transport</keyword>
<evidence type="ECO:0000256" key="2">
    <source>
        <dbReference type="ARBA" id="ARBA00022448"/>
    </source>
</evidence>
<name>A0ABQ5NJY4_9BACI</name>
<evidence type="ECO:0000313" key="10">
    <source>
        <dbReference type="Proteomes" id="UP001065593"/>
    </source>
</evidence>
<dbReference type="PROSITE" id="PS50850">
    <property type="entry name" value="MFS"/>
    <property type="match status" value="1"/>
</dbReference>
<dbReference type="Gene3D" id="1.20.1250.20">
    <property type="entry name" value="MFS general substrate transporter like domains"/>
    <property type="match status" value="2"/>
</dbReference>
<accession>A0ABQ5NJY4</accession>
<dbReference type="InterPro" id="IPR050382">
    <property type="entry name" value="MFS_Na/Anion_cotransporter"/>
</dbReference>
<evidence type="ECO:0000256" key="4">
    <source>
        <dbReference type="ARBA" id="ARBA00022692"/>
    </source>
</evidence>
<keyword evidence="3" id="KW-1003">Cell membrane</keyword>
<dbReference type="InterPro" id="IPR011701">
    <property type="entry name" value="MFS"/>
</dbReference>
<organism evidence="9 10">
    <name type="scientific">Lysinibacillus piscis</name>
    <dbReference type="NCBI Taxonomy" id="2518931"/>
    <lineage>
        <taxon>Bacteria</taxon>
        <taxon>Bacillati</taxon>
        <taxon>Bacillota</taxon>
        <taxon>Bacilli</taxon>
        <taxon>Bacillales</taxon>
        <taxon>Bacillaceae</taxon>
        <taxon>Lysinibacillus</taxon>
    </lineage>
</organism>
<feature type="domain" description="Major facilitator superfamily (MFS) profile" evidence="8">
    <location>
        <begin position="12"/>
        <end position="399"/>
    </location>
</feature>
<protein>
    <submittedName>
        <fullName evidence="9">MFS transporter</fullName>
    </submittedName>
</protein>
<dbReference type="Pfam" id="PF07690">
    <property type="entry name" value="MFS_1"/>
    <property type="match status" value="1"/>
</dbReference>
<dbReference type="PANTHER" id="PTHR11662:SF399">
    <property type="entry name" value="FI19708P1-RELATED"/>
    <property type="match status" value="1"/>
</dbReference>
<dbReference type="PIRSF" id="PIRSF002808">
    <property type="entry name" value="Hexose_phosphate_transp"/>
    <property type="match status" value="1"/>
</dbReference>
<evidence type="ECO:0000259" key="8">
    <source>
        <dbReference type="PROSITE" id="PS50850"/>
    </source>
</evidence>
<feature type="transmembrane region" description="Helical" evidence="7">
    <location>
        <begin position="47"/>
        <end position="66"/>
    </location>
</feature>
<dbReference type="Proteomes" id="UP001065593">
    <property type="component" value="Unassembled WGS sequence"/>
</dbReference>
<dbReference type="InterPro" id="IPR020846">
    <property type="entry name" value="MFS_dom"/>
</dbReference>
<evidence type="ECO:0000256" key="1">
    <source>
        <dbReference type="ARBA" id="ARBA00004651"/>
    </source>
</evidence>
<evidence type="ECO:0000256" key="7">
    <source>
        <dbReference type="SAM" id="Phobius"/>
    </source>
</evidence>
<feature type="transmembrane region" description="Helical" evidence="7">
    <location>
        <begin position="284"/>
        <end position="303"/>
    </location>
</feature>
<proteinExistence type="predicted"/>
<keyword evidence="4 7" id="KW-0812">Transmembrane</keyword>
<reference evidence="9" key="1">
    <citation type="submission" date="2022-08" db="EMBL/GenBank/DDBJ databases">
        <title>Draft genome sequence of Lysinibacillus sp. strain KH24.</title>
        <authorList>
            <person name="Kanbe H."/>
            <person name="Itoh H."/>
        </authorList>
    </citation>
    <scope>NUCLEOTIDE SEQUENCE</scope>
    <source>
        <strain evidence="9">KH24</strain>
    </source>
</reference>
<feature type="transmembrane region" description="Helical" evidence="7">
    <location>
        <begin position="372"/>
        <end position="394"/>
    </location>
</feature>
<keyword evidence="5 7" id="KW-1133">Transmembrane helix</keyword>
<evidence type="ECO:0000256" key="3">
    <source>
        <dbReference type="ARBA" id="ARBA00022475"/>
    </source>
</evidence>
<feature type="transmembrane region" description="Helical" evidence="7">
    <location>
        <begin position="78"/>
        <end position="97"/>
    </location>
</feature>
<feature type="transmembrane region" description="Helical" evidence="7">
    <location>
        <begin position="167"/>
        <end position="185"/>
    </location>
</feature>
<evidence type="ECO:0000313" key="9">
    <source>
        <dbReference type="EMBL" id="GLC88386.1"/>
    </source>
</evidence>
<dbReference type="CDD" id="cd17319">
    <property type="entry name" value="MFS_ExuT_GudP_like"/>
    <property type="match status" value="1"/>
</dbReference>
<keyword evidence="6 7" id="KW-0472">Membrane</keyword>
<keyword evidence="10" id="KW-1185">Reference proteome</keyword>
<dbReference type="SUPFAM" id="SSF103473">
    <property type="entry name" value="MFS general substrate transporter"/>
    <property type="match status" value="1"/>
</dbReference>
<dbReference type="RefSeq" id="WP_264988150.1">
    <property type="nucleotide sequence ID" value="NZ_BRZA01000002.1"/>
</dbReference>
<feature type="transmembrane region" description="Helical" evidence="7">
    <location>
        <begin position="12"/>
        <end position="35"/>
    </location>
</feature>
<gene>
    <name evidence="9" type="ORF">LYSBPC_15130</name>
</gene>
<sequence length="409" mass="44517">MATKSQNWKYVIIIMLFLGWSLGNFDRFIINFAILDIAKEFNLTESLTGIVLSSFFAGYALMQIPGGWLADRFGYRKILILTVLVWSIFTALTGAAWSLISLVIIRFLFGVGEGSFFPSASKGIANWFPVKERSKAMSFMLISGSLMGVVAPLVGTRLMETIGWRSIFYIVGGLGIFFALAYFFFLTERKSAETVATVQAPQTKAPLRTVLKSLTIWQLFIAYFSLYIVNWGLMAWMPIYLSKAKGLDLSAVGTYSAIPPIAGIFAVLVSGYILDKMPQGKDRLVGGIAALVAGGFLILMSTAPDMITFTIYQCVVTAMLSFNIILITTVPLKTLPDTMIGTTNGFINTGAQLAGVLAPTLIGFLVEASGGSYTAAFIMLISFSVVCAIALFTIRTKAQRTTDIITSTN</sequence>
<feature type="transmembrane region" description="Helical" evidence="7">
    <location>
        <begin position="309"/>
        <end position="332"/>
    </location>
</feature>
<evidence type="ECO:0000256" key="6">
    <source>
        <dbReference type="ARBA" id="ARBA00023136"/>
    </source>
</evidence>
<feature type="transmembrane region" description="Helical" evidence="7">
    <location>
        <begin position="214"/>
        <end position="237"/>
    </location>
</feature>
<evidence type="ECO:0000256" key="5">
    <source>
        <dbReference type="ARBA" id="ARBA00022989"/>
    </source>
</evidence>
<dbReference type="InterPro" id="IPR000849">
    <property type="entry name" value="Sugar_P_transporter"/>
</dbReference>
<feature type="transmembrane region" description="Helical" evidence="7">
    <location>
        <begin position="257"/>
        <end position="275"/>
    </location>
</feature>
<comment type="subcellular location">
    <subcellularLocation>
        <location evidence="1">Cell membrane</location>
        <topology evidence="1">Multi-pass membrane protein</topology>
    </subcellularLocation>
</comment>
<comment type="caution">
    <text evidence="9">The sequence shown here is derived from an EMBL/GenBank/DDBJ whole genome shotgun (WGS) entry which is preliminary data.</text>
</comment>